<evidence type="ECO:0000256" key="4">
    <source>
        <dbReference type="ARBA" id="ARBA00023002"/>
    </source>
</evidence>
<feature type="binding site" evidence="7">
    <location>
        <position position="45"/>
    </location>
    <ligand>
        <name>glyoxylate</name>
        <dbReference type="ChEBI" id="CHEBI:36655"/>
    </ligand>
</feature>
<proteinExistence type="inferred from homology"/>
<comment type="similarity">
    <text evidence="5">Belongs to the FMN-dependent alpha-hydroxy acid dehydrogenase family.</text>
</comment>
<feature type="binding site" evidence="7">
    <location>
        <position position="127"/>
    </location>
    <ligand>
        <name>FMN</name>
        <dbReference type="ChEBI" id="CHEBI:58210"/>
    </ligand>
</feature>
<feature type="binding site" evidence="7">
    <location>
        <position position="160"/>
    </location>
    <ligand>
        <name>glyoxylate</name>
        <dbReference type="ChEBI" id="CHEBI:36655"/>
    </ligand>
</feature>
<evidence type="ECO:0000313" key="11">
    <source>
        <dbReference type="Proteomes" id="UP001138757"/>
    </source>
</evidence>
<evidence type="ECO:0000256" key="8">
    <source>
        <dbReference type="SAM" id="MobiDB-lite"/>
    </source>
</evidence>
<evidence type="ECO:0000256" key="7">
    <source>
        <dbReference type="PIRSR" id="PIRSR000138-2"/>
    </source>
</evidence>
<dbReference type="PROSITE" id="PS51349">
    <property type="entry name" value="FMN_HYDROXY_ACID_DH_2"/>
    <property type="match status" value="1"/>
</dbReference>
<name>A0A9X1IQR6_9SPHN</name>
<comment type="caution">
    <text evidence="10">The sequence shown here is derived from an EMBL/GenBank/DDBJ whole genome shotgun (WGS) entry which is preliminary data.</text>
</comment>
<feature type="binding site" evidence="7">
    <location>
        <position position="253"/>
    </location>
    <ligand>
        <name>FMN</name>
        <dbReference type="ChEBI" id="CHEBI:58210"/>
    </ligand>
</feature>
<feature type="binding site" evidence="7">
    <location>
        <begin position="308"/>
        <end position="312"/>
    </location>
    <ligand>
        <name>FMN</name>
        <dbReference type="ChEBI" id="CHEBI:58210"/>
    </ligand>
</feature>
<dbReference type="PANTHER" id="PTHR10578:SF107">
    <property type="entry name" value="2-HYDROXYACID OXIDASE 1"/>
    <property type="match status" value="1"/>
</dbReference>
<feature type="binding site" evidence="7">
    <location>
        <position position="158"/>
    </location>
    <ligand>
        <name>FMN</name>
        <dbReference type="ChEBI" id="CHEBI:58210"/>
    </ligand>
</feature>
<feature type="binding site" evidence="7">
    <location>
        <begin position="98"/>
        <end position="100"/>
    </location>
    <ligand>
        <name>FMN</name>
        <dbReference type="ChEBI" id="CHEBI:58210"/>
    </ligand>
</feature>
<feature type="domain" description="FMN hydroxy acid dehydrogenase" evidence="9">
    <location>
        <begin position="19"/>
        <end position="381"/>
    </location>
</feature>
<keyword evidence="11" id="KW-1185">Reference proteome</keyword>
<feature type="binding site" evidence="7">
    <location>
        <position position="275"/>
    </location>
    <ligand>
        <name>FMN</name>
        <dbReference type="ChEBI" id="CHEBI:58210"/>
    </ligand>
</feature>
<gene>
    <name evidence="10" type="ORF">KK488_07655</name>
</gene>
<dbReference type="PIRSF" id="PIRSF000138">
    <property type="entry name" value="Al-hdrx_acd_dh"/>
    <property type="match status" value="1"/>
</dbReference>
<dbReference type="AlphaFoldDB" id="A0A9X1IQR6"/>
<dbReference type="InterPro" id="IPR012133">
    <property type="entry name" value="Alpha-hydoxy_acid_DH_FMN"/>
</dbReference>
<dbReference type="Proteomes" id="UP001138757">
    <property type="component" value="Unassembled WGS sequence"/>
</dbReference>
<keyword evidence="2 7" id="KW-0285">Flavoprotein</keyword>
<evidence type="ECO:0000256" key="5">
    <source>
        <dbReference type="ARBA" id="ARBA00024042"/>
    </source>
</evidence>
<dbReference type="GO" id="GO:0016614">
    <property type="term" value="F:oxidoreductase activity, acting on CH-OH group of donors"/>
    <property type="evidence" value="ECO:0007669"/>
    <property type="project" value="UniProtKB-ARBA"/>
</dbReference>
<organism evidence="10 11">
    <name type="scientific">Sphingobium nicotianae</name>
    <dbReference type="NCBI Taxonomy" id="2782607"/>
    <lineage>
        <taxon>Bacteria</taxon>
        <taxon>Pseudomonadati</taxon>
        <taxon>Pseudomonadota</taxon>
        <taxon>Alphaproteobacteria</taxon>
        <taxon>Sphingomonadales</taxon>
        <taxon>Sphingomonadaceae</taxon>
        <taxon>Sphingobium</taxon>
    </lineage>
</organism>
<dbReference type="CDD" id="cd02809">
    <property type="entry name" value="alpha_hydroxyacid_oxid_FMN"/>
    <property type="match status" value="1"/>
</dbReference>
<keyword evidence="4" id="KW-0560">Oxidoreductase</keyword>
<dbReference type="FunFam" id="3.20.20.70:FF:000029">
    <property type="entry name" value="L-lactate dehydrogenase"/>
    <property type="match status" value="1"/>
</dbReference>
<reference evidence="10" key="1">
    <citation type="submission" date="2021-05" db="EMBL/GenBank/DDBJ databases">
        <title>Genome of Sphingobium sp. strain.</title>
        <authorList>
            <person name="Fan R."/>
        </authorList>
    </citation>
    <scope>NUCLEOTIDE SEQUENCE</scope>
    <source>
        <strain evidence="10">H33</strain>
    </source>
</reference>
<dbReference type="Pfam" id="PF01070">
    <property type="entry name" value="FMN_dh"/>
    <property type="match status" value="1"/>
</dbReference>
<feature type="region of interest" description="Disordered" evidence="8">
    <location>
        <begin position="1"/>
        <end position="20"/>
    </location>
</feature>
<evidence type="ECO:0000256" key="6">
    <source>
        <dbReference type="PIRSR" id="PIRSR000138-1"/>
    </source>
</evidence>
<evidence type="ECO:0000313" key="10">
    <source>
        <dbReference type="EMBL" id="MBT2186824.1"/>
    </source>
</evidence>
<feature type="active site" description="Proton acceptor" evidence="6">
    <location>
        <position position="277"/>
    </location>
</feature>
<evidence type="ECO:0000256" key="3">
    <source>
        <dbReference type="ARBA" id="ARBA00022643"/>
    </source>
</evidence>
<feature type="binding site" evidence="7">
    <location>
        <position position="277"/>
    </location>
    <ligand>
        <name>glyoxylate</name>
        <dbReference type="ChEBI" id="CHEBI:36655"/>
    </ligand>
</feature>
<feature type="binding site" evidence="7">
    <location>
        <begin position="331"/>
        <end position="332"/>
    </location>
    <ligand>
        <name>FMN</name>
        <dbReference type="ChEBI" id="CHEBI:58210"/>
    </ligand>
</feature>
<dbReference type="GO" id="GO:0010181">
    <property type="term" value="F:FMN binding"/>
    <property type="evidence" value="ECO:0007669"/>
    <property type="project" value="InterPro"/>
</dbReference>
<sequence length="381" mass="40030">MVRDVSELSPARAAPPREQIPPGIRALADYERLAADLMPPASWTYLQDGTGDGLTVAQNRIAFDRIGLLPRILPDLRNATTQLDLFGQRHAAPILLAPVAYQRIAHPDGELATIRAATAMGCGMILSTLASVTLEETAAARAAAAPGLGAPPAALWFQLYMQEGRADTLTLVRRAEAAGYEAVVLTVDASIKRTAFALPPGVEAVNLRGIARPAHTSQVLGPILFGTPLAQTTPRWEDLSWLRGETRLPLLVKGVMAPDDARLAIEHGADGLIVSNHGGRVLDGMPAAIDCLAAIAAIVGERMPILVDGGIRRGTDVVKALALGATAVLLGRPQVHALAVAGVAGVAHALLMLRSELELAMAQLGCTTLADITPDRLTPLR</sequence>
<keyword evidence="3 7" id="KW-0288">FMN</keyword>
<evidence type="ECO:0000256" key="1">
    <source>
        <dbReference type="ARBA" id="ARBA00001917"/>
    </source>
</evidence>
<protein>
    <submittedName>
        <fullName evidence="10">Alpha-hydroxy-acid oxidizing protein</fullName>
    </submittedName>
</protein>
<dbReference type="InterPro" id="IPR000262">
    <property type="entry name" value="FMN-dep_DH"/>
</dbReference>
<dbReference type="InterPro" id="IPR013785">
    <property type="entry name" value="Aldolase_TIM"/>
</dbReference>
<dbReference type="Gene3D" id="3.20.20.70">
    <property type="entry name" value="Aldolase class I"/>
    <property type="match status" value="1"/>
</dbReference>
<evidence type="ECO:0000256" key="2">
    <source>
        <dbReference type="ARBA" id="ARBA00022630"/>
    </source>
</evidence>
<feature type="binding site" evidence="7">
    <location>
        <position position="186"/>
    </location>
    <ligand>
        <name>FMN</name>
        <dbReference type="ChEBI" id="CHEBI:58210"/>
    </ligand>
</feature>
<dbReference type="InterPro" id="IPR037396">
    <property type="entry name" value="FMN_HAD"/>
</dbReference>
<accession>A0A9X1IQR6</accession>
<dbReference type="SUPFAM" id="SSF51395">
    <property type="entry name" value="FMN-linked oxidoreductases"/>
    <property type="match status" value="1"/>
</dbReference>
<feature type="binding site" evidence="7">
    <location>
        <position position="280"/>
    </location>
    <ligand>
        <name>glyoxylate</name>
        <dbReference type="ChEBI" id="CHEBI:36655"/>
    </ligand>
</feature>
<evidence type="ECO:0000259" key="9">
    <source>
        <dbReference type="PROSITE" id="PS51349"/>
    </source>
</evidence>
<comment type="cofactor">
    <cofactor evidence="1">
        <name>FMN</name>
        <dbReference type="ChEBI" id="CHEBI:58210"/>
    </cofactor>
</comment>
<dbReference type="EMBL" id="JAHGAW010000004">
    <property type="protein sequence ID" value="MBT2186824.1"/>
    <property type="molecule type" value="Genomic_DNA"/>
</dbReference>
<dbReference type="PANTHER" id="PTHR10578">
    <property type="entry name" value="S -2-HYDROXY-ACID OXIDASE-RELATED"/>
    <property type="match status" value="1"/>
</dbReference>